<keyword evidence="1" id="KW-0472">Membrane</keyword>
<evidence type="ECO:0000313" key="2">
    <source>
        <dbReference type="EMBL" id="MDM8196262.1"/>
    </source>
</evidence>
<dbReference type="RefSeq" id="WP_289527907.1">
    <property type="nucleotide sequence ID" value="NZ_JAUDCK010000028.1"/>
</dbReference>
<evidence type="ECO:0000313" key="3">
    <source>
        <dbReference type="Proteomes" id="UP001529275"/>
    </source>
</evidence>
<name>A0ABT7UJX8_9FIRM</name>
<keyword evidence="1" id="KW-0812">Transmembrane</keyword>
<sequence>MKKKTKGIIFMIVVVIAFIVIFDNQPVEVNREIRHNTIHKREDIKLVMDKAIDSMDQDGITITDVYYDGMESQTFEKNLIHDGYQDAIVVYLDFHTGFFQAPPEFGKNASVSGYQYECVQNSQGEWVLFGNGYR</sequence>
<keyword evidence="1" id="KW-1133">Transmembrane helix</keyword>
<organism evidence="2 3">
    <name type="scientific">Massilimicrobiota timonensis</name>
    <dbReference type="NCBI Taxonomy" id="1776392"/>
    <lineage>
        <taxon>Bacteria</taxon>
        <taxon>Bacillati</taxon>
        <taxon>Bacillota</taxon>
        <taxon>Erysipelotrichia</taxon>
        <taxon>Erysipelotrichales</taxon>
        <taxon>Erysipelotrichaceae</taxon>
        <taxon>Massilimicrobiota</taxon>
    </lineage>
</organism>
<dbReference type="EMBL" id="JAUDCK010000028">
    <property type="protein sequence ID" value="MDM8196262.1"/>
    <property type="molecule type" value="Genomic_DNA"/>
</dbReference>
<keyword evidence="3" id="KW-1185">Reference proteome</keyword>
<evidence type="ECO:0008006" key="4">
    <source>
        <dbReference type="Google" id="ProtNLM"/>
    </source>
</evidence>
<gene>
    <name evidence="2" type="ORF">QUV98_08030</name>
</gene>
<reference evidence="3" key="1">
    <citation type="submission" date="2023-06" db="EMBL/GenBank/DDBJ databases">
        <title>Identification and characterization of horizontal gene transfer across gut microbiota members of farm animals based on homology search.</title>
        <authorList>
            <person name="Zeman M."/>
            <person name="Kubasova T."/>
            <person name="Jahodarova E."/>
            <person name="Nykrynova M."/>
            <person name="Rychlik I."/>
        </authorList>
    </citation>
    <scope>NUCLEOTIDE SEQUENCE [LARGE SCALE GENOMIC DNA]</scope>
    <source>
        <strain evidence="3">ET341</strain>
    </source>
</reference>
<comment type="caution">
    <text evidence="2">The sequence shown here is derived from an EMBL/GenBank/DDBJ whole genome shotgun (WGS) entry which is preliminary data.</text>
</comment>
<accession>A0ABT7UJX8</accession>
<dbReference type="Proteomes" id="UP001529275">
    <property type="component" value="Unassembled WGS sequence"/>
</dbReference>
<protein>
    <recommendedName>
        <fullName evidence="4">DUF4829 domain-containing protein</fullName>
    </recommendedName>
</protein>
<evidence type="ECO:0000256" key="1">
    <source>
        <dbReference type="SAM" id="Phobius"/>
    </source>
</evidence>
<proteinExistence type="predicted"/>
<feature type="transmembrane region" description="Helical" evidence="1">
    <location>
        <begin position="7"/>
        <end position="22"/>
    </location>
</feature>